<accession>A0A6H1ZD50</accession>
<organism evidence="1">
    <name type="scientific">viral metagenome</name>
    <dbReference type="NCBI Taxonomy" id="1070528"/>
    <lineage>
        <taxon>unclassified sequences</taxon>
        <taxon>metagenomes</taxon>
        <taxon>organismal metagenomes</taxon>
    </lineage>
</organism>
<sequence length="59" mass="6974">MPWTTKKDDLIKALNEMSDLIYNSHDPYHEWIDEAYEQIGKLRSLVDHLAEENTAKKEV</sequence>
<protein>
    <submittedName>
        <fullName evidence="1">Uncharacterized protein</fullName>
    </submittedName>
</protein>
<reference evidence="1" key="1">
    <citation type="submission" date="2020-03" db="EMBL/GenBank/DDBJ databases">
        <title>The deep terrestrial virosphere.</title>
        <authorList>
            <person name="Holmfeldt K."/>
            <person name="Nilsson E."/>
            <person name="Simone D."/>
            <person name="Lopez-Fernandez M."/>
            <person name="Wu X."/>
            <person name="de Brujin I."/>
            <person name="Lundin D."/>
            <person name="Andersson A."/>
            <person name="Bertilsson S."/>
            <person name="Dopson M."/>
        </authorList>
    </citation>
    <scope>NUCLEOTIDE SEQUENCE</scope>
    <source>
        <strain evidence="1">TM448A00224</strain>
        <strain evidence="2">TM448B00423</strain>
    </source>
</reference>
<dbReference type="EMBL" id="MT144620">
    <property type="protein sequence ID" value="QJH95444.1"/>
    <property type="molecule type" value="Genomic_DNA"/>
</dbReference>
<gene>
    <name evidence="1" type="ORF">TM448A00224_0044</name>
    <name evidence="2" type="ORF">TM448B00423_0013</name>
</gene>
<evidence type="ECO:0000313" key="1">
    <source>
        <dbReference type="EMBL" id="QJA45379.1"/>
    </source>
</evidence>
<evidence type="ECO:0000313" key="2">
    <source>
        <dbReference type="EMBL" id="QJH95444.1"/>
    </source>
</evidence>
<name>A0A6H1ZD50_9ZZZZ</name>
<dbReference type="EMBL" id="MT143989">
    <property type="protein sequence ID" value="QJA45379.1"/>
    <property type="molecule type" value="Genomic_DNA"/>
</dbReference>
<proteinExistence type="predicted"/>
<dbReference type="AlphaFoldDB" id="A0A6H1ZD50"/>